<gene>
    <name evidence="1" type="ORF">NDU88_001397</name>
</gene>
<proteinExistence type="predicted"/>
<dbReference type="AlphaFoldDB" id="A0AAV7LBB2"/>
<sequence>MREGIIVAVVSRVWVCRHRGAAGKNCASWLLDTRCASSEHFCVTCSRTGLAAVLGWFTMSPKAVRTTKAPRVSRVKFGMATSVEDVGSKDEAAEDAGPQILEMFKQPLRTKCLTPQMPGNEGAQNAAHDRIIHYSTTSTARASLNQDGRAMTLSLGAFRISDSDPLQVSRPVAIPQVVVDEGAVLGGAAGEVGSSHLRQQDALHEVINGGGKASPVVKKTLLTTSREGDDDN</sequence>
<evidence type="ECO:0000313" key="2">
    <source>
        <dbReference type="Proteomes" id="UP001066276"/>
    </source>
</evidence>
<protein>
    <submittedName>
        <fullName evidence="1">Uncharacterized protein</fullName>
    </submittedName>
</protein>
<dbReference type="Proteomes" id="UP001066276">
    <property type="component" value="Chromosome 11"/>
</dbReference>
<accession>A0AAV7LBB2</accession>
<dbReference type="EMBL" id="JANPWB010000015">
    <property type="protein sequence ID" value="KAJ1088239.1"/>
    <property type="molecule type" value="Genomic_DNA"/>
</dbReference>
<evidence type="ECO:0000313" key="1">
    <source>
        <dbReference type="EMBL" id="KAJ1088239.1"/>
    </source>
</evidence>
<organism evidence="1 2">
    <name type="scientific">Pleurodeles waltl</name>
    <name type="common">Iberian ribbed newt</name>
    <dbReference type="NCBI Taxonomy" id="8319"/>
    <lineage>
        <taxon>Eukaryota</taxon>
        <taxon>Metazoa</taxon>
        <taxon>Chordata</taxon>
        <taxon>Craniata</taxon>
        <taxon>Vertebrata</taxon>
        <taxon>Euteleostomi</taxon>
        <taxon>Amphibia</taxon>
        <taxon>Batrachia</taxon>
        <taxon>Caudata</taxon>
        <taxon>Salamandroidea</taxon>
        <taxon>Salamandridae</taxon>
        <taxon>Pleurodelinae</taxon>
        <taxon>Pleurodeles</taxon>
    </lineage>
</organism>
<comment type="caution">
    <text evidence="1">The sequence shown here is derived from an EMBL/GenBank/DDBJ whole genome shotgun (WGS) entry which is preliminary data.</text>
</comment>
<name>A0AAV7LBB2_PLEWA</name>
<reference evidence="1" key="1">
    <citation type="journal article" date="2022" name="bioRxiv">
        <title>Sequencing and chromosome-scale assembly of the giantPleurodeles waltlgenome.</title>
        <authorList>
            <person name="Brown T."/>
            <person name="Elewa A."/>
            <person name="Iarovenko S."/>
            <person name="Subramanian E."/>
            <person name="Araus A.J."/>
            <person name="Petzold A."/>
            <person name="Susuki M."/>
            <person name="Suzuki K.-i.T."/>
            <person name="Hayashi T."/>
            <person name="Toyoda A."/>
            <person name="Oliveira C."/>
            <person name="Osipova E."/>
            <person name="Leigh N.D."/>
            <person name="Simon A."/>
            <person name="Yun M.H."/>
        </authorList>
    </citation>
    <scope>NUCLEOTIDE SEQUENCE</scope>
    <source>
        <strain evidence="1">20211129_DDA</strain>
        <tissue evidence="1">Liver</tissue>
    </source>
</reference>
<keyword evidence="2" id="KW-1185">Reference proteome</keyword>